<name>A0AA39CTM4_9EURO</name>
<evidence type="ECO:0000256" key="1">
    <source>
        <dbReference type="SAM" id="MobiDB-lite"/>
    </source>
</evidence>
<evidence type="ECO:0000313" key="2">
    <source>
        <dbReference type="EMBL" id="KAJ9621801.1"/>
    </source>
</evidence>
<comment type="caution">
    <text evidence="2">The sequence shown here is derived from an EMBL/GenBank/DDBJ whole genome shotgun (WGS) entry which is preliminary data.</text>
</comment>
<feature type="compositionally biased region" description="Basic and acidic residues" evidence="1">
    <location>
        <begin position="115"/>
        <end position="125"/>
    </location>
</feature>
<accession>A0AA39CTM4</accession>
<evidence type="ECO:0000313" key="3">
    <source>
        <dbReference type="Proteomes" id="UP001172681"/>
    </source>
</evidence>
<dbReference type="EMBL" id="JAPDRN010000112">
    <property type="protein sequence ID" value="KAJ9621801.1"/>
    <property type="molecule type" value="Genomic_DNA"/>
</dbReference>
<proteinExistence type="predicted"/>
<keyword evidence="3" id="KW-1185">Reference proteome</keyword>
<dbReference type="AlphaFoldDB" id="A0AA39CTM4"/>
<protein>
    <submittedName>
        <fullName evidence="2">Uncharacterized protein</fullName>
    </submittedName>
</protein>
<reference evidence="2" key="1">
    <citation type="submission" date="2022-10" db="EMBL/GenBank/DDBJ databases">
        <title>Culturing micro-colonial fungi from biological soil crusts in the Mojave desert and describing Neophaeococcomyces mojavensis, and introducing the new genera and species Taxawa tesnikishii.</title>
        <authorList>
            <person name="Kurbessoian T."/>
            <person name="Stajich J.E."/>
        </authorList>
    </citation>
    <scope>NUCLEOTIDE SEQUENCE</scope>
    <source>
        <strain evidence="2">TK_35</strain>
    </source>
</reference>
<sequence length="135" mass="15711">MMKENKKVKTPEQVATERLRKRVKTMIKKAGAFHKDCKYHVQFLLINETNPSRQFEFKTFEDPHYPPQDVKPEPLLQHFTKPDLDNLKLAPLRSSSPETPAALEQQSGTTSPSRCVERIDWERMEPPVLERSPVN</sequence>
<organism evidence="2 3">
    <name type="scientific">Knufia peltigerae</name>
    <dbReference type="NCBI Taxonomy" id="1002370"/>
    <lineage>
        <taxon>Eukaryota</taxon>
        <taxon>Fungi</taxon>
        <taxon>Dikarya</taxon>
        <taxon>Ascomycota</taxon>
        <taxon>Pezizomycotina</taxon>
        <taxon>Eurotiomycetes</taxon>
        <taxon>Chaetothyriomycetidae</taxon>
        <taxon>Chaetothyriales</taxon>
        <taxon>Trichomeriaceae</taxon>
        <taxon>Knufia</taxon>
    </lineage>
</organism>
<feature type="region of interest" description="Disordered" evidence="1">
    <location>
        <begin position="88"/>
        <end position="135"/>
    </location>
</feature>
<gene>
    <name evidence="2" type="ORF">H2204_011717</name>
</gene>
<feature type="compositionally biased region" description="Polar residues" evidence="1">
    <location>
        <begin position="93"/>
        <end position="113"/>
    </location>
</feature>
<dbReference type="Proteomes" id="UP001172681">
    <property type="component" value="Unassembled WGS sequence"/>
</dbReference>